<dbReference type="EnsemblMetazoa" id="PPA42718.1">
    <property type="protein sequence ID" value="PPA42718.1"/>
    <property type="gene ID" value="WBGene00281087"/>
</dbReference>
<feature type="compositionally biased region" description="Basic and acidic residues" evidence="1">
    <location>
        <begin position="11"/>
        <end position="21"/>
    </location>
</feature>
<dbReference type="AlphaFoldDB" id="A0A2A6BVX9"/>
<evidence type="ECO:0000313" key="2">
    <source>
        <dbReference type="EnsemblMetazoa" id="PPA42718.1"/>
    </source>
</evidence>
<dbReference type="Proteomes" id="UP000005239">
    <property type="component" value="Unassembled WGS sequence"/>
</dbReference>
<accession>A0A8R1Z043</accession>
<reference evidence="2" key="2">
    <citation type="submission" date="2022-06" db="UniProtKB">
        <authorList>
            <consortium name="EnsemblMetazoa"/>
        </authorList>
    </citation>
    <scope>IDENTIFICATION</scope>
    <source>
        <strain evidence="2">PS312</strain>
    </source>
</reference>
<reference evidence="3" key="1">
    <citation type="journal article" date="2008" name="Nat. Genet.">
        <title>The Pristionchus pacificus genome provides a unique perspective on nematode lifestyle and parasitism.</title>
        <authorList>
            <person name="Dieterich C."/>
            <person name="Clifton S.W."/>
            <person name="Schuster L.N."/>
            <person name="Chinwalla A."/>
            <person name="Delehaunty K."/>
            <person name="Dinkelacker I."/>
            <person name="Fulton L."/>
            <person name="Fulton R."/>
            <person name="Godfrey J."/>
            <person name="Minx P."/>
            <person name="Mitreva M."/>
            <person name="Roeseler W."/>
            <person name="Tian H."/>
            <person name="Witte H."/>
            <person name="Yang S.P."/>
            <person name="Wilson R.K."/>
            <person name="Sommer R.J."/>
        </authorList>
    </citation>
    <scope>NUCLEOTIDE SEQUENCE [LARGE SCALE GENOMIC DNA]</scope>
    <source>
        <strain evidence="3">PS312</strain>
    </source>
</reference>
<evidence type="ECO:0000256" key="1">
    <source>
        <dbReference type="SAM" id="MobiDB-lite"/>
    </source>
</evidence>
<keyword evidence="3" id="KW-1185">Reference proteome</keyword>
<protein>
    <submittedName>
        <fullName evidence="2">Uncharacterized protein</fullName>
    </submittedName>
</protein>
<evidence type="ECO:0000313" key="3">
    <source>
        <dbReference type="Proteomes" id="UP000005239"/>
    </source>
</evidence>
<accession>A0A2A6BVX9</accession>
<sequence length="89" mass="10181">MGARAAVPGVRRSERNERKPLATRDRIHPAAKIFLQKPLRTSVYVDIWNPFTPALSVCRETGGCEEVKRLRAARRVMANCKYHRLHGNK</sequence>
<gene>
    <name evidence="2" type="primary">WBGene00281087</name>
</gene>
<organism evidence="2 3">
    <name type="scientific">Pristionchus pacificus</name>
    <name type="common">Parasitic nematode worm</name>
    <dbReference type="NCBI Taxonomy" id="54126"/>
    <lineage>
        <taxon>Eukaryota</taxon>
        <taxon>Metazoa</taxon>
        <taxon>Ecdysozoa</taxon>
        <taxon>Nematoda</taxon>
        <taxon>Chromadorea</taxon>
        <taxon>Rhabditida</taxon>
        <taxon>Rhabditina</taxon>
        <taxon>Diplogasteromorpha</taxon>
        <taxon>Diplogasteroidea</taxon>
        <taxon>Neodiplogasteridae</taxon>
        <taxon>Pristionchus</taxon>
    </lineage>
</organism>
<proteinExistence type="predicted"/>
<feature type="region of interest" description="Disordered" evidence="1">
    <location>
        <begin position="1"/>
        <end position="21"/>
    </location>
</feature>
<name>A0A2A6BVX9_PRIPA</name>